<dbReference type="RefSeq" id="WP_309967109.1">
    <property type="nucleotide sequence ID" value="NZ_JAVDWH010000001.1"/>
</dbReference>
<gene>
    <name evidence="3" type="ORF">J2X11_000842</name>
</gene>
<name>A0ABU1ULE4_9ACTN</name>
<evidence type="ECO:0000256" key="1">
    <source>
        <dbReference type="SAM" id="MobiDB-lite"/>
    </source>
</evidence>
<dbReference type="Proteomes" id="UP001257739">
    <property type="component" value="Unassembled WGS sequence"/>
</dbReference>
<keyword evidence="2" id="KW-0732">Signal</keyword>
<dbReference type="Gene3D" id="2.60.40.420">
    <property type="entry name" value="Cupredoxins - blue copper proteins"/>
    <property type="match status" value="1"/>
</dbReference>
<feature type="signal peptide" evidence="2">
    <location>
        <begin position="1"/>
        <end position="20"/>
    </location>
</feature>
<accession>A0ABU1ULE4</accession>
<dbReference type="EMBL" id="JAVDWH010000001">
    <property type="protein sequence ID" value="MDR7086003.1"/>
    <property type="molecule type" value="Genomic_DNA"/>
</dbReference>
<evidence type="ECO:0000313" key="3">
    <source>
        <dbReference type="EMBL" id="MDR7086003.1"/>
    </source>
</evidence>
<feature type="chain" id="PRO_5047258074" evidence="2">
    <location>
        <begin position="21"/>
        <end position="131"/>
    </location>
</feature>
<evidence type="ECO:0000256" key="2">
    <source>
        <dbReference type="SAM" id="SignalP"/>
    </source>
</evidence>
<reference evidence="3 4" key="1">
    <citation type="submission" date="2023-07" db="EMBL/GenBank/DDBJ databases">
        <title>Sorghum-associated microbial communities from plants grown in Nebraska, USA.</title>
        <authorList>
            <person name="Schachtman D."/>
        </authorList>
    </citation>
    <scope>NUCLEOTIDE SEQUENCE [LARGE SCALE GENOMIC DNA]</scope>
    <source>
        <strain evidence="3 4">BE248</strain>
    </source>
</reference>
<keyword evidence="4" id="KW-1185">Reference proteome</keyword>
<feature type="region of interest" description="Disordered" evidence="1">
    <location>
        <begin position="18"/>
        <end position="45"/>
    </location>
</feature>
<dbReference type="SUPFAM" id="SSF49503">
    <property type="entry name" value="Cupredoxins"/>
    <property type="match status" value="1"/>
</dbReference>
<dbReference type="InterPro" id="IPR008972">
    <property type="entry name" value="Cupredoxin"/>
</dbReference>
<feature type="compositionally biased region" description="Low complexity" evidence="1">
    <location>
        <begin position="18"/>
        <end position="42"/>
    </location>
</feature>
<protein>
    <submittedName>
        <fullName evidence="3">Plastocyanin</fullName>
    </submittedName>
</protein>
<evidence type="ECO:0000313" key="4">
    <source>
        <dbReference type="Proteomes" id="UP001257739"/>
    </source>
</evidence>
<sequence length="131" mass="13660">MKPAAAALLLALTLAGCGSTSEPSSEATATTEPTPSATTEAPKGVTVEIEIANGEVLPLDEKVDVKVGEPITLHVVSDAVEEIHVHSDPEHEYEVAAGDDKTFTFTIETPGQVAVEAHHLDVTVVELVARP</sequence>
<organism evidence="3 4">
    <name type="scientific">Aeromicrobium panaciterrae</name>
    <dbReference type="NCBI Taxonomy" id="363861"/>
    <lineage>
        <taxon>Bacteria</taxon>
        <taxon>Bacillati</taxon>
        <taxon>Actinomycetota</taxon>
        <taxon>Actinomycetes</taxon>
        <taxon>Propionibacteriales</taxon>
        <taxon>Nocardioidaceae</taxon>
        <taxon>Aeromicrobium</taxon>
    </lineage>
</organism>
<proteinExistence type="predicted"/>
<dbReference type="PROSITE" id="PS51257">
    <property type="entry name" value="PROKAR_LIPOPROTEIN"/>
    <property type="match status" value="1"/>
</dbReference>
<comment type="caution">
    <text evidence="3">The sequence shown here is derived from an EMBL/GenBank/DDBJ whole genome shotgun (WGS) entry which is preliminary data.</text>
</comment>